<sequence>MGLVLQCPSSSKVVPCSPPPLPDWRPYERGGSLCFSSTLSEPSPGARSPPRWRWENFAQCELTFEVHETVKVFQFEVIPV</sequence>
<accession>A0ABQ5DPF6</accession>
<evidence type="ECO:0000313" key="4">
    <source>
        <dbReference type="EMBL" id="GJT86764.1"/>
    </source>
</evidence>
<evidence type="ECO:0000313" key="6">
    <source>
        <dbReference type="Proteomes" id="UP001151760"/>
    </source>
</evidence>
<reference evidence="3" key="2">
    <citation type="submission" date="2022-01" db="EMBL/GenBank/DDBJ databases">
        <authorList>
            <person name="Yamashiro T."/>
            <person name="Shiraishi A."/>
            <person name="Satake H."/>
            <person name="Nakayama K."/>
        </authorList>
    </citation>
    <scope>NUCLEOTIDE SEQUENCE</scope>
</reference>
<proteinExistence type="predicted"/>
<keyword evidence="6" id="KW-1185">Reference proteome</keyword>
<dbReference type="EMBL" id="BQNB010010542">
    <property type="protein sequence ID" value="GJS78676.1"/>
    <property type="molecule type" value="Genomic_DNA"/>
</dbReference>
<evidence type="ECO:0000313" key="3">
    <source>
        <dbReference type="EMBL" id="GJT40977.1"/>
    </source>
</evidence>
<evidence type="ECO:0000313" key="2">
    <source>
        <dbReference type="EMBL" id="GJS79630.1"/>
    </source>
</evidence>
<dbReference type="EMBL" id="BQNB010020259">
    <property type="protein sequence ID" value="GJT94042.1"/>
    <property type="molecule type" value="Genomic_DNA"/>
</dbReference>
<name>A0ABQ5DPF6_9ASTR</name>
<protein>
    <submittedName>
        <fullName evidence="3">Uncharacterized protein</fullName>
    </submittedName>
</protein>
<reference evidence="3" key="1">
    <citation type="journal article" date="2022" name="Int. J. Mol. Sci.">
        <title>Draft Genome of Tanacetum Coccineum: Genomic Comparison of Closely Related Tanacetum-Family Plants.</title>
        <authorList>
            <person name="Yamashiro T."/>
            <person name="Shiraishi A."/>
            <person name="Nakayama K."/>
            <person name="Satake H."/>
        </authorList>
    </citation>
    <scope>NUCLEOTIDE SEQUENCE</scope>
</reference>
<evidence type="ECO:0000313" key="5">
    <source>
        <dbReference type="EMBL" id="GJT94042.1"/>
    </source>
</evidence>
<dbReference type="EMBL" id="BQNB010019578">
    <property type="protein sequence ID" value="GJT86764.1"/>
    <property type="molecule type" value="Genomic_DNA"/>
</dbReference>
<dbReference type="Proteomes" id="UP001151760">
    <property type="component" value="Unassembled WGS sequence"/>
</dbReference>
<gene>
    <name evidence="1" type="ORF">Tco_0728557</name>
    <name evidence="2" type="ORF">Tco_0729511</name>
    <name evidence="3" type="ORF">Tco_0940842</name>
    <name evidence="4" type="ORF">Tco_1068481</name>
    <name evidence="5" type="ORF">Tco_1082887</name>
</gene>
<organism evidence="3 6">
    <name type="scientific">Tanacetum coccineum</name>
    <dbReference type="NCBI Taxonomy" id="301880"/>
    <lineage>
        <taxon>Eukaryota</taxon>
        <taxon>Viridiplantae</taxon>
        <taxon>Streptophyta</taxon>
        <taxon>Embryophyta</taxon>
        <taxon>Tracheophyta</taxon>
        <taxon>Spermatophyta</taxon>
        <taxon>Magnoliopsida</taxon>
        <taxon>eudicotyledons</taxon>
        <taxon>Gunneridae</taxon>
        <taxon>Pentapetalae</taxon>
        <taxon>asterids</taxon>
        <taxon>campanulids</taxon>
        <taxon>Asterales</taxon>
        <taxon>Asteraceae</taxon>
        <taxon>Asteroideae</taxon>
        <taxon>Anthemideae</taxon>
        <taxon>Anthemidinae</taxon>
        <taxon>Tanacetum</taxon>
    </lineage>
</organism>
<evidence type="ECO:0000313" key="1">
    <source>
        <dbReference type="EMBL" id="GJS78676.1"/>
    </source>
</evidence>
<dbReference type="EMBL" id="BQNB010015521">
    <property type="protein sequence ID" value="GJT40977.1"/>
    <property type="molecule type" value="Genomic_DNA"/>
</dbReference>
<dbReference type="EMBL" id="BQNB010010611">
    <property type="protein sequence ID" value="GJS79630.1"/>
    <property type="molecule type" value="Genomic_DNA"/>
</dbReference>
<comment type="caution">
    <text evidence="3">The sequence shown here is derived from an EMBL/GenBank/DDBJ whole genome shotgun (WGS) entry which is preliminary data.</text>
</comment>